<reference evidence="2" key="1">
    <citation type="submission" date="2023-12" db="EMBL/GenBank/DDBJ databases">
        <title>Isolation of organohalide respiring bacteria Dehalococcoides mccartyi strain GPTCE1 in groundwater collected near a chemical plant in Suzhou, China.</title>
        <authorList>
            <person name="Liu G."/>
        </authorList>
    </citation>
    <scope>NUCLEOTIDE SEQUENCE</scope>
    <source>
        <strain evidence="2">GPTCE1</strain>
    </source>
</reference>
<dbReference type="SUPFAM" id="SSF88723">
    <property type="entry name" value="PIN domain-like"/>
    <property type="match status" value="1"/>
</dbReference>
<dbReference type="RefSeq" id="WP_305757282.1">
    <property type="nucleotide sequence ID" value="NZ_CP141531.1"/>
</dbReference>
<dbReference type="Pfam" id="PF01850">
    <property type="entry name" value="PIN"/>
    <property type="match status" value="1"/>
</dbReference>
<sequence length="156" mass="17978">MANICKKICWDTNCFLAIFNQETDRFEICNSILEMAESSKIELYTSIITPCECAKIKNEFPSEAEEQISNFFKHRFIKKVTIDDSVSRIVRRLIWDCNSLKLSDAIHLATAISIKAEEFHTCDADDLLKLNGCIKGYNLKIMKPFIEFQPTLTKNI</sequence>
<dbReference type="InterPro" id="IPR029060">
    <property type="entry name" value="PIN-like_dom_sf"/>
</dbReference>
<evidence type="ECO:0000259" key="1">
    <source>
        <dbReference type="Pfam" id="PF01850"/>
    </source>
</evidence>
<name>A0AB38Z7W2_9CHLR</name>
<feature type="domain" description="PIN" evidence="1">
    <location>
        <begin position="8"/>
        <end position="125"/>
    </location>
</feature>
<evidence type="ECO:0000313" key="2">
    <source>
        <dbReference type="EMBL" id="WRO06674.1"/>
    </source>
</evidence>
<dbReference type="EMBL" id="CP141531">
    <property type="protein sequence ID" value="WRO06674.1"/>
    <property type="molecule type" value="Genomic_DNA"/>
</dbReference>
<accession>A0AB38Z7W2</accession>
<gene>
    <name evidence="3" type="ORF">VLL09_00310</name>
    <name evidence="2" type="ORF">VLL09_04595</name>
</gene>
<proteinExistence type="predicted"/>
<dbReference type="Gene3D" id="3.40.50.1010">
    <property type="entry name" value="5'-nuclease"/>
    <property type="match status" value="1"/>
</dbReference>
<dbReference type="AlphaFoldDB" id="A0AB38Z7W2"/>
<protein>
    <submittedName>
        <fullName evidence="2">PIN domain-containing protein</fullName>
    </submittedName>
</protein>
<evidence type="ECO:0000313" key="3">
    <source>
        <dbReference type="EMBL" id="WRO07378.1"/>
    </source>
</evidence>
<dbReference type="EMBL" id="CP141531">
    <property type="protein sequence ID" value="WRO07378.1"/>
    <property type="molecule type" value="Genomic_DNA"/>
</dbReference>
<dbReference type="InterPro" id="IPR002716">
    <property type="entry name" value="PIN_dom"/>
</dbReference>
<organism evidence="2 4">
    <name type="scientific">Dehalococcoides mccartyi</name>
    <dbReference type="NCBI Taxonomy" id="61435"/>
    <lineage>
        <taxon>Bacteria</taxon>
        <taxon>Bacillati</taxon>
        <taxon>Chloroflexota</taxon>
        <taxon>Dehalococcoidia</taxon>
        <taxon>Dehalococcoidales</taxon>
        <taxon>Dehalococcoidaceae</taxon>
        <taxon>Dehalococcoides</taxon>
    </lineage>
</organism>
<dbReference type="Proteomes" id="UP001327986">
    <property type="component" value="Chromosome"/>
</dbReference>
<evidence type="ECO:0000313" key="4">
    <source>
        <dbReference type="Proteomes" id="UP001327986"/>
    </source>
</evidence>